<evidence type="ECO:0000256" key="9">
    <source>
        <dbReference type="ARBA" id="ARBA00023128"/>
    </source>
</evidence>
<dbReference type="OMA" id="ASHKSWR"/>
<keyword evidence="9" id="KW-0496">Mitochondrion</keyword>
<evidence type="ECO:0000256" key="2">
    <source>
        <dbReference type="ARBA" id="ARBA00022448"/>
    </source>
</evidence>
<dbReference type="Pfam" id="PF15013">
    <property type="entry name" value="CCSMST1"/>
    <property type="match status" value="1"/>
</dbReference>
<evidence type="ECO:0000256" key="3">
    <source>
        <dbReference type="ARBA" id="ARBA00022660"/>
    </source>
</evidence>
<evidence type="ECO:0000256" key="7">
    <source>
        <dbReference type="ARBA" id="ARBA00022982"/>
    </source>
</evidence>
<comment type="similarity">
    <text evidence="11">Belongs to the UQCC4 family.</text>
</comment>
<comment type="subcellular location">
    <subcellularLocation>
        <location evidence="1">Mitochondrion inner membrane</location>
        <topology evidence="1">Single-pass membrane protein</topology>
    </subcellularLocation>
</comment>
<evidence type="ECO:0000256" key="13">
    <source>
        <dbReference type="SAM" id="Phobius"/>
    </source>
</evidence>
<dbReference type="Ensembl" id="ENSKMAT00000016719.1">
    <property type="protein sequence ID" value="ENSKMAP00000016486.1"/>
    <property type="gene ID" value="ENSKMAG00000012319.1"/>
</dbReference>
<evidence type="ECO:0000256" key="11">
    <source>
        <dbReference type="ARBA" id="ARBA00034713"/>
    </source>
</evidence>
<sequence length="92" mass="10712">SKPSTEDEEADEDKPIKFSTSKASHRTWKVKQSMGSQYERPWWKVLPVAVFGVVFLLWCSLREETDIDTRLSQQLYERLPGLLPDEPEEEVS</sequence>
<keyword evidence="7" id="KW-0249">Electron transport</keyword>
<name>A0A3Q3AJL0_KRYMA</name>
<feature type="region of interest" description="Disordered" evidence="12">
    <location>
        <begin position="1"/>
        <end position="21"/>
    </location>
</feature>
<keyword evidence="10 13" id="KW-0472">Membrane</keyword>
<reference evidence="14" key="2">
    <citation type="submission" date="2025-09" db="UniProtKB">
        <authorList>
            <consortium name="Ensembl"/>
        </authorList>
    </citation>
    <scope>IDENTIFICATION</scope>
</reference>
<keyword evidence="4 13" id="KW-0812">Transmembrane</keyword>
<reference evidence="14" key="1">
    <citation type="submission" date="2025-08" db="UniProtKB">
        <authorList>
            <consortium name="Ensembl"/>
        </authorList>
    </citation>
    <scope>IDENTIFICATION</scope>
</reference>
<evidence type="ECO:0000313" key="14">
    <source>
        <dbReference type="Ensembl" id="ENSKMAP00000016486.1"/>
    </source>
</evidence>
<evidence type="ECO:0000256" key="5">
    <source>
        <dbReference type="ARBA" id="ARBA00022729"/>
    </source>
</evidence>
<dbReference type="GeneTree" id="ENSGT00510000049652"/>
<dbReference type="InterPro" id="IPR029160">
    <property type="entry name" value="UQCC4"/>
</dbReference>
<keyword evidence="8 13" id="KW-1133">Transmembrane helix</keyword>
<dbReference type="AlphaFoldDB" id="A0A3Q3AJL0"/>
<keyword evidence="5" id="KW-0732">Signal</keyword>
<keyword evidence="2" id="KW-0813">Transport</keyword>
<keyword evidence="15" id="KW-1185">Reference proteome</keyword>
<dbReference type="PANTHER" id="PTHR35268:SF1">
    <property type="entry name" value="UBIQUINOL-CYTOCHROME-C REDUCTASE COMPLEX ASSEMBLY FACTOR 4"/>
    <property type="match status" value="1"/>
</dbReference>
<evidence type="ECO:0000256" key="4">
    <source>
        <dbReference type="ARBA" id="ARBA00022692"/>
    </source>
</evidence>
<evidence type="ECO:0000256" key="10">
    <source>
        <dbReference type="ARBA" id="ARBA00023136"/>
    </source>
</evidence>
<evidence type="ECO:0000256" key="8">
    <source>
        <dbReference type="ARBA" id="ARBA00022989"/>
    </source>
</evidence>
<evidence type="ECO:0000256" key="12">
    <source>
        <dbReference type="SAM" id="MobiDB-lite"/>
    </source>
</evidence>
<organism evidence="14 15">
    <name type="scientific">Kryptolebias marmoratus</name>
    <name type="common">Mangrove killifish</name>
    <name type="synonym">Rivulus marmoratus</name>
    <dbReference type="NCBI Taxonomy" id="37003"/>
    <lineage>
        <taxon>Eukaryota</taxon>
        <taxon>Metazoa</taxon>
        <taxon>Chordata</taxon>
        <taxon>Craniata</taxon>
        <taxon>Vertebrata</taxon>
        <taxon>Euteleostomi</taxon>
        <taxon>Actinopterygii</taxon>
        <taxon>Neopterygii</taxon>
        <taxon>Teleostei</taxon>
        <taxon>Neoteleostei</taxon>
        <taxon>Acanthomorphata</taxon>
        <taxon>Ovalentaria</taxon>
        <taxon>Atherinomorphae</taxon>
        <taxon>Cyprinodontiformes</taxon>
        <taxon>Rivulidae</taxon>
        <taxon>Kryptolebias</taxon>
    </lineage>
</organism>
<proteinExistence type="inferred from homology"/>
<protein>
    <submittedName>
        <fullName evidence="14">Ubiquinol-cytochrome c reductase complex assembly factor 4</fullName>
    </submittedName>
</protein>
<dbReference type="Proteomes" id="UP000264800">
    <property type="component" value="Unplaced"/>
</dbReference>
<evidence type="ECO:0000256" key="6">
    <source>
        <dbReference type="ARBA" id="ARBA00022792"/>
    </source>
</evidence>
<feature type="transmembrane region" description="Helical" evidence="13">
    <location>
        <begin position="42"/>
        <end position="61"/>
    </location>
</feature>
<dbReference type="PANTHER" id="PTHR35268">
    <property type="entry name" value="PROTEIN CCSMST1"/>
    <property type="match status" value="1"/>
</dbReference>
<dbReference type="InterPro" id="IPR023248">
    <property type="entry name" value="UQCC4_vert"/>
</dbReference>
<dbReference type="GO" id="GO:0005743">
    <property type="term" value="C:mitochondrial inner membrane"/>
    <property type="evidence" value="ECO:0007669"/>
    <property type="project" value="UniProtKB-SubCell"/>
</dbReference>
<keyword evidence="3" id="KW-0679">Respiratory chain</keyword>
<keyword evidence="6" id="KW-0999">Mitochondrion inner membrane</keyword>
<evidence type="ECO:0000256" key="1">
    <source>
        <dbReference type="ARBA" id="ARBA00004434"/>
    </source>
</evidence>
<feature type="compositionally biased region" description="Acidic residues" evidence="12">
    <location>
        <begin position="1"/>
        <end position="12"/>
    </location>
</feature>
<evidence type="ECO:0000313" key="15">
    <source>
        <dbReference type="Proteomes" id="UP000264800"/>
    </source>
</evidence>
<dbReference type="PRINTS" id="PR02042">
    <property type="entry name" value="CCSMST1"/>
</dbReference>
<accession>A0A3Q3AJL0</accession>